<keyword evidence="3" id="KW-0285">Flavoprotein</keyword>
<dbReference type="PRINTS" id="PR00411">
    <property type="entry name" value="PNDRDTASEI"/>
</dbReference>
<organism evidence="8 9">
    <name type="scientific">Aurantimicrobium minutum</name>
    <dbReference type="NCBI Taxonomy" id="708131"/>
    <lineage>
        <taxon>Bacteria</taxon>
        <taxon>Bacillati</taxon>
        <taxon>Actinomycetota</taxon>
        <taxon>Actinomycetes</taxon>
        <taxon>Micrococcales</taxon>
        <taxon>Microbacteriaceae</taxon>
        <taxon>Aurantimicrobium</taxon>
    </lineage>
</organism>
<evidence type="ECO:0000259" key="7">
    <source>
        <dbReference type="PROSITE" id="PS50206"/>
    </source>
</evidence>
<sequence>MSRPRKIVVIGGVAGGMSAATRLRRLDEKANIVVLERSGFVSYANCGLPYHLSDTIEKRSLLILQNPVSLGARFNLDVRVRHEVLSIDREAKTVTIFDRVWKVTYVEKYDFLVLSPGAAAVMPEGADSKWILAMRTVEDMDKAIAWLYPNPKSAVIVGGGFIGLELAENLLKRGMSVTLIHRGKQLLSYLDPELAIAIAQRVRVAGVDLRLGSAVESFQRTSVTLVGGEVVPADVIFSAMGVKPEITLAVEAGLRIGANGGIWVDDLQRTSDPHIFAVGDAAEKIDAISGDERLATLAGLANRHGHSVANAIAGADTISATPSLGTSIVSFDGLVAATVGWSEKALRASGRKVRVIHTHPADHAAYYPGAQTMRFKLMVDPDTDLILGAQAVGGNGVDKRIDVISTAMFAGITASQLAQLELAYDPQHGSAKDPINMLGYVNRNIAQGLTQVVEWHEIESLSQQGFTIVDVRTEGEHKYGHIAGSVNYPLDVLRDHIQELKGHRVVVYCQVGQRGHTAARVLAQEGIEVFNLNGGYLTYKAGLASIGDQK</sequence>
<dbReference type="InterPro" id="IPR004099">
    <property type="entry name" value="Pyr_nucl-diS_OxRdtase_dimer"/>
</dbReference>
<evidence type="ECO:0000256" key="3">
    <source>
        <dbReference type="ARBA" id="ARBA00022630"/>
    </source>
</evidence>
<keyword evidence="5" id="KW-0560">Oxidoreductase</keyword>
<dbReference type="InterPro" id="IPR023753">
    <property type="entry name" value="FAD/NAD-binding_dom"/>
</dbReference>
<dbReference type="Gene3D" id="3.40.250.10">
    <property type="entry name" value="Rhodanese-like domain"/>
    <property type="match status" value="1"/>
</dbReference>
<reference evidence="8 9" key="1">
    <citation type="journal article" date="2016" name="Genome Announc.">
        <title>Complete Genome Sequence of Aurantimicrobium minutum Type Strain KNCT, a Planktonic Ultramicrobacterium Isolated from River Water.</title>
        <authorList>
            <person name="Nakai R."/>
            <person name="Fujisawa T."/>
            <person name="Nakamura Y."/>
            <person name="Nishide H."/>
            <person name="Uchiyama I."/>
            <person name="Baba T."/>
            <person name="Toyoda A."/>
            <person name="Fujiyama A."/>
            <person name="Naganuma T."/>
            <person name="Niki H."/>
        </authorList>
    </citation>
    <scope>NUCLEOTIDE SEQUENCE [LARGE SCALE GENOMIC DNA]</scope>
    <source>
        <strain evidence="8 9">KNC</strain>
    </source>
</reference>
<dbReference type="InterPro" id="IPR016156">
    <property type="entry name" value="FAD/NAD-linked_Rdtase_dimer_sf"/>
</dbReference>
<evidence type="ECO:0000256" key="1">
    <source>
        <dbReference type="ARBA" id="ARBA00001974"/>
    </source>
</evidence>
<dbReference type="SUPFAM" id="SSF55424">
    <property type="entry name" value="FAD/NAD-linked reductases, dimerisation (C-terminal) domain"/>
    <property type="match status" value="1"/>
</dbReference>
<dbReference type="AlphaFoldDB" id="A0A173LW21"/>
<gene>
    <name evidence="8" type="ORF">AUMI_16330</name>
</gene>
<dbReference type="Proteomes" id="UP000243847">
    <property type="component" value="Chromosome sequence1"/>
</dbReference>
<evidence type="ECO:0000313" key="9">
    <source>
        <dbReference type="Proteomes" id="UP000243847"/>
    </source>
</evidence>
<comment type="cofactor">
    <cofactor evidence="1">
        <name>FAD</name>
        <dbReference type="ChEBI" id="CHEBI:57692"/>
    </cofactor>
</comment>
<evidence type="ECO:0000256" key="2">
    <source>
        <dbReference type="ARBA" id="ARBA00009130"/>
    </source>
</evidence>
<dbReference type="InterPro" id="IPR036188">
    <property type="entry name" value="FAD/NAD-bd_sf"/>
</dbReference>
<dbReference type="PROSITE" id="PS50206">
    <property type="entry name" value="RHODANESE_3"/>
    <property type="match status" value="1"/>
</dbReference>
<dbReference type="KEGG" id="amin:AUMI_16330"/>
<dbReference type="PRINTS" id="PR00368">
    <property type="entry name" value="FADPNR"/>
</dbReference>
<dbReference type="InterPro" id="IPR050260">
    <property type="entry name" value="FAD-bd_OxRdtase"/>
</dbReference>
<dbReference type="SUPFAM" id="SSF51905">
    <property type="entry name" value="FAD/NAD(P)-binding domain"/>
    <property type="match status" value="1"/>
</dbReference>
<dbReference type="RefSeq" id="WP_096381279.1">
    <property type="nucleotide sequence ID" value="NZ_AP017457.1"/>
</dbReference>
<dbReference type="Pfam" id="PF00581">
    <property type="entry name" value="Rhodanese"/>
    <property type="match status" value="1"/>
</dbReference>
<evidence type="ECO:0000313" key="8">
    <source>
        <dbReference type="EMBL" id="BAU99175.1"/>
    </source>
</evidence>
<keyword evidence="6" id="KW-0676">Redox-active center</keyword>
<dbReference type="GeneID" id="80451825"/>
<proteinExistence type="inferred from homology"/>
<dbReference type="PANTHER" id="PTHR43429:SF1">
    <property type="entry name" value="NAD(P)H SULFUR OXIDOREDUCTASE (COA-DEPENDENT)"/>
    <property type="match status" value="1"/>
</dbReference>
<evidence type="ECO:0000256" key="4">
    <source>
        <dbReference type="ARBA" id="ARBA00022827"/>
    </source>
</evidence>
<accession>A0A173LW21</accession>
<dbReference type="PANTHER" id="PTHR43429">
    <property type="entry name" value="PYRIDINE NUCLEOTIDE-DISULFIDE OXIDOREDUCTASE DOMAIN-CONTAINING"/>
    <property type="match status" value="1"/>
</dbReference>
<protein>
    <submittedName>
        <fullName evidence="8">Putative oxidoreductase</fullName>
    </submittedName>
</protein>
<dbReference type="Pfam" id="PF02852">
    <property type="entry name" value="Pyr_redox_dim"/>
    <property type="match status" value="1"/>
</dbReference>
<keyword evidence="4" id="KW-0274">FAD</keyword>
<dbReference type="SMART" id="SM00450">
    <property type="entry name" value="RHOD"/>
    <property type="match status" value="1"/>
</dbReference>
<dbReference type="GO" id="GO:0016491">
    <property type="term" value="F:oxidoreductase activity"/>
    <property type="evidence" value="ECO:0007669"/>
    <property type="project" value="UniProtKB-KW"/>
</dbReference>
<name>A0A173LW21_9MICO</name>
<evidence type="ECO:0000256" key="6">
    <source>
        <dbReference type="ARBA" id="ARBA00023284"/>
    </source>
</evidence>
<dbReference type="Pfam" id="PF07992">
    <property type="entry name" value="Pyr_redox_2"/>
    <property type="match status" value="1"/>
</dbReference>
<dbReference type="InterPro" id="IPR001763">
    <property type="entry name" value="Rhodanese-like_dom"/>
</dbReference>
<feature type="domain" description="Rhodanese" evidence="7">
    <location>
        <begin position="462"/>
        <end position="547"/>
    </location>
</feature>
<dbReference type="InterPro" id="IPR036873">
    <property type="entry name" value="Rhodanese-like_dom_sf"/>
</dbReference>
<dbReference type="SUPFAM" id="SSF52821">
    <property type="entry name" value="Rhodanese/Cell cycle control phosphatase"/>
    <property type="match status" value="1"/>
</dbReference>
<comment type="similarity">
    <text evidence="2">Belongs to the class-III pyridine nucleotide-disulfide oxidoreductase family.</text>
</comment>
<dbReference type="EMBL" id="AP017457">
    <property type="protein sequence ID" value="BAU99175.1"/>
    <property type="molecule type" value="Genomic_DNA"/>
</dbReference>
<evidence type="ECO:0000256" key="5">
    <source>
        <dbReference type="ARBA" id="ARBA00023002"/>
    </source>
</evidence>
<dbReference type="OrthoDB" id="9802028at2"/>
<dbReference type="Gene3D" id="3.50.50.60">
    <property type="entry name" value="FAD/NAD(P)-binding domain"/>
    <property type="match status" value="2"/>
</dbReference>